<dbReference type="AlphaFoldDB" id="A0A8S4S135"/>
<dbReference type="EC" id="3.1.1.-" evidence="6"/>
<feature type="non-terminal residue" evidence="8">
    <location>
        <position position="370"/>
    </location>
</feature>
<keyword evidence="4" id="KW-1015">Disulfide bond</keyword>
<dbReference type="InterPro" id="IPR029058">
    <property type="entry name" value="AB_hydrolase_fold"/>
</dbReference>
<proteinExistence type="inferred from homology"/>
<dbReference type="SUPFAM" id="SSF53474">
    <property type="entry name" value="alpha/beta-Hydrolases"/>
    <property type="match status" value="1"/>
</dbReference>
<evidence type="ECO:0000313" key="8">
    <source>
        <dbReference type="EMBL" id="CAH2245143.1"/>
    </source>
</evidence>
<accession>A0A8S4S135</accession>
<dbReference type="InterPro" id="IPR050309">
    <property type="entry name" value="Type-B_Carboxylest/Lipase"/>
</dbReference>
<keyword evidence="5" id="KW-0325">Glycoprotein</keyword>
<organism evidence="8 9">
    <name type="scientific">Pararge aegeria aegeria</name>
    <dbReference type="NCBI Taxonomy" id="348720"/>
    <lineage>
        <taxon>Eukaryota</taxon>
        <taxon>Metazoa</taxon>
        <taxon>Ecdysozoa</taxon>
        <taxon>Arthropoda</taxon>
        <taxon>Hexapoda</taxon>
        <taxon>Insecta</taxon>
        <taxon>Pterygota</taxon>
        <taxon>Neoptera</taxon>
        <taxon>Endopterygota</taxon>
        <taxon>Lepidoptera</taxon>
        <taxon>Glossata</taxon>
        <taxon>Ditrysia</taxon>
        <taxon>Papilionoidea</taxon>
        <taxon>Nymphalidae</taxon>
        <taxon>Satyrinae</taxon>
        <taxon>Satyrini</taxon>
        <taxon>Parargina</taxon>
        <taxon>Pararge</taxon>
    </lineage>
</organism>
<evidence type="ECO:0000313" key="9">
    <source>
        <dbReference type="Proteomes" id="UP000838756"/>
    </source>
</evidence>
<reference evidence="8" key="1">
    <citation type="submission" date="2022-03" db="EMBL/GenBank/DDBJ databases">
        <authorList>
            <person name="Lindestad O."/>
        </authorList>
    </citation>
    <scope>NUCLEOTIDE SEQUENCE</scope>
</reference>
<keyword evidence="9" id="KW-1185">Reference proteome</keyword>
<dbReference type="PROSITE" id="PS00122">
    <property type="entry name" value="CARBOXYLESTERASE_B_1"/>
    <property type="match status" value="1"/>
</dbReference>
<dbReference type="InterPro" id="IPR019826">
    <property type="entry name" value="Carboxylesterase_B_AS"/>
</dbReference>
<dbReference type="InterPro" id="IPR002018">
    <property type="entry name" value="CarbesteraseB"/>
</dbReference>
<dbReference type="Pfam" id="PF00135">
    <property type="entry name" value="COesterase"/>
    <property type="match status" value="1"/>
</dbReference>
<evidence type="ECO:0000256" key="1">
    <source>
        <dbReference type="ARBA" id="ARBA00005964"/>
    </source>
</evidence>
<evidence type="ECO:0000256" key="5">
    <source>
        <dbReference type="ARBA" id="ARBA00023180"/>
    </source>
</evidence>
<dbReference type="GO" id="GO:0052689">
    <property type="term" value="F:carboxylic ester hydrolase activity"/>
    <property type="evidence" value="ECO:0007669"/>
    <property type="project" value="UniProtKB-KW"/>
</dbReference>
<comment type="caution">
    <text evidence="8">The sequence shown here is derived from an EMBL/GenBank/DDBJ whole genome shotgun (WGS) entry which is preliminary data.</text>
</comment>
<feature type="non-terminal residue" evidence="8">
    <location>
        <position position="1"/>
    </location>
</feature>
<keyword evidence="2" id="KW-0719">Serine esterase</keyword>
<evidence type="ECO:0000256" key="6">
    <source>
        <dbReference type="RuleBase" id="RU361235"/>
    </source>
</evidence>
<dbReference type="OrthoDB" id="19653at2759"/>
<evidence type="ECO:0000256" key="3">
    <source>
        <dbReference type="ARBA" id="ARBA00022801"/>
    </source>
</evidence>
<dbReference type="Gene3D" id="3.40.50.1820">
    <property type="entry name" value="alpha/beta hydrolase"/>
    <property type="match status" value="1"/>
</dbReference>
<dbReference type="EMBL" id="CAKXAJ010025894">
    <property type="protein sequence ID" value="CAH2245143.1"/>
    <property type="molecule type" value="Genomic_DNA"/>
</dbReference>
<evidence type="ECO:0000259" key="7">
    <source>
        <dbReference type="Pfam" id="PF00135"/>
    </source>
</evidence>
<sequence length="370" mass="41299">PAPSWRGVYEAINENIKCPQRRGSSIVVGQEDCLVLNVFNPLDVSEADLLPVMFFIHGGGFYDGSSTPLIYGPGYLVNKGIILVTINYRLNVQGFACLRMKEAPGNAGMKDQVAALKWVRKNIKAFGGDPDNVTIFGESAGGASVSYHIISPMSEGLFHKAIIQSGSSLAPWALQFKPVYMASLLTKVMLYVTEDPYEIYETLMNKSDAELVITRVPRTEGNVIISELLYVPCVEHEIDGEESFLTDQPYNTLSKGEYNKVPIMLGTCNEEGLLFAALENDTVLPKIAVEKTLPKNLYIPTEEEKKEVAQKLHNLYFGDKAISHETLANLSRMHGEVYITHPTLEETELYLDTNDKPVYSYVFSYYGWRN</sequence>
<dbReference type="Proteomes" id="UP000838756">
    <property type="component" value="Unassembled WGS sequence"/>
</dbReference>
<dbReference type="PANTHER" id="PTHR11559">
    <property type="entry name" value="CARBOXYLESTERASE"/>
    <property type="match status" value="1"/>
</dbReference>
<gene>
    <name evidence="8" type="primary">jg26942</name>
    <name evidence="8" type="ORF">PAEG_LOCUS20993</name>
</gene>
<keyword evidence="3 6" id="KW-0378">Hydrolase</keyword>
<comment type="similarity">
    <text evidence="1 6">Belongs to the type-B carboxylesterase/lipase family.</text>
</comment>
<evidence type="ECO:0000256" key="4">
    <source>
        <dbReference type="ARBA" id="ARBA00023157"/>
    </source>
</evidence>
<name>A0A8S4S135_9NEOP</name>
<evidence type="ECO:0000256" key="2">
    <source>
        <dbReference type="ARBA" id="ARBA00022487"/>
    </source>
</evidence>
<protein>
    <recommendedName>
        <fullName evidence="6">Carboxylic ester hydrolase</fullName>
        <ecNumber evidence="6">3.1.1.-</ecNumber>
    </recommendedName>
</protein>
<feature type="domain" description="Carboxylesterase type B" evidence="7">
    <location>
        <begin position="1"/>
        <end position="367"/>
    </location>
</feature>